<dbReference type="RefSeq" id="WP_116604605.1">
    <property type="nucleotide sequence ID" value="NZ_JAVDXT010000001.1"/>
</dbReference>
<evidence type="ECO:0000313" key="3">
    <source>
        <dbReference type="Proteomes" id="UP001180487"/>
    </source>
</evidence>
<dbReference type="EMBL" id="JAVDXT010000001">
    <property type="protein sequence ID" value="MDR7376194.1"/>
    <property type="molecule type" value="Genomic_DNA"/>
</dbReference>
<protein>
    <recommendedName>
        <fullName evidence="4">DUF4864 domain-containing protein</fullName>
    </recommendedName>
</protein>
<organism evidence="2 3">
    <name type="scientific">Rhodoferax ferrireducens</name>
    <dbReference type="NCBI Taxonomy" id="192843"/>
    <lineage>
        <taxon>Bacteria</taxon>
        <taxon>Pseudomonadati</taxon>
        <taxon>Pseudomonadota</taxon>
        <taxon>Betaproteobacteria</taxon>
        <taxon>Burkholderiales</taxon>
        <taxon>Comamonadaceae</taxon>
        <taxon>Rhodoferax</taxon>
    </lineage>
</organism>
<feature type="chain" id="PRO_5046787408" description="DUF4864 domain-containing protein" evidence="1">
    <location>
        <begin position="31"/>
        <end position="150"/>
    </location>
</feature>
<dbReference type="InterPro" id="IPR032347">
    <property type="entry name" value="DUF4864"/>
</dbReference>
<accession>A0ABU2C4C6</accession>
<comment type="caution">
    <text evidence="2">The sequence shown here is derived from an EMBL/GenBank/DDBJ whole genome shotgun (WGS) entry which is preliminary data.</text>
</comment>
<evidence type="ECO:0000313" key="2">
    <source>
        <dbReference type="EMBL" id="MDR7376194.1"/>
    </source>
</evidence>
<evidence type="ECO:0000256" key="1">
    <source>
        <dbReference type="SAM" id="SignalP"/>
    </source>
</evidence>
<gene>
    <name evidence="2" type="ORF">J2X19_000852</name>
</gene>
<dbReference type="InterPro" id="IPR032710">
    <property type="entry name" value="NTF2-like_dom_sf"/>
</dbReference>
<keyword evidence="1" id="KW-0732">Signal</keyword>
<feature type="signal peptide" evidence="1">
    <location>
        <begin position="1"/>
        <end position="30"/>
    </location>
</feature>
<reference evidence="2 3" key="1">
    <citation type="submission" date="2023-07" db="EMBL/GenBank/DDBJ databases">
        <title>Sorghum-associated microbial communities from plants grown in Nebraska, USA.</title>
        <authorList>
            <person name="Schachtman D."/>
        </authorList>
    </citation>
    <scope>NUCLEOTIDE SEQUENCE [LARGE SCALE GENOMIC DNA]</scope>
    <source>
        <strain evidence="2 3">BE313</strain>
    </source>
</reference>
<name>A0ABU2C4C6_9BURK</name>
<evidence type="ECO:0008006" key="4">
    <source>
        <dbReference type="Google" id="ProtNLM"/>
    </source>
</evidence>
<sequence length="150" mass="16223">MARSATPYFLRFGRALAVVVLALLAVSALAAPVSAADEKNVRGVVQAQLAAFAADDADKAFSYAAPNIRKSVASAAHFMAMVRGHYAVVYRPASVAFMKPERDGNEIVQPVQMSDAEGATWVAIYTLERQKNKLWRITGCFVQSTNGRMV</sequence>
<dbReference type="SUPFAM" id="SSF54427">
    <property type="entry name" value="NTF2-like"/>
    <property type="match status" value="1"/>
</dbReference>
<dbReference type="Proteomes" id="UP001180487">
    <property type="component" value="Unassembled WGS sequence"/>
</dbReference>
<dbReference type="Pfam" id="PF16156">
    <property type="entry name" value="DUF4864"/>
    <property type="match status" value="1"/>
</dbReference>
<keyword evidence="3" id="KW-1185">Reference proteome</keyword>
<proteinExistence type="predicted"/>